<dbReference type="SUPFAM" id="SSF52540">
    <property type="entry name" value="P-loop containing nucleoside triphosphate hydrolases"/>
    <property type="match status" value="1"/>
</dbReference>
<dbReference type="InterPro" id="IPR011545">
    <property type="entry name" value="DEAD/DEAH_box_helicase_dom"/>
</dbReference>
<evidence type="ECO:0000256" key="10">
    <source>
        <dbReference type="ARBA" id="ARBA00022840"/>
    </source>
</evidence>
<dbReference type="InterPro" id="IPR002121">
    <property type="entry name" value="HRDC_dom"/>
</dbReference>
<dbReference type="SUPFAM" id="SSF46785">
    <property type="entry name" value="Winged helix' DNA-binding domain"/>
    <property type="match status" value="1"/>
</dbReference>
<accession>A0A1H0DYM2</accession>
<keyword evidence="13" id="KW-0234">DNA repair</keyword>
<comment type="cofactor">
    <cofactor evidence="2">
        <name>Zn(2+)</name>
        <dbReference type="ChEBI" id="CHEBI:29105"/>
    </cofactor>
</comment>
<keyword evidence="4" id="KW-0479">Metal-binding</keyword>
<dbReference type="InterPro" id="IPR032284">
    <property type="entry name" value="RecQ_Zn-bd"/>
</dbReference>
<evidence type="ECO:0000256" key="4">
    <source>
        <dbReference type="ARBA" id="ARBA00022723"/>
    </source>
</evidence>
<dbReference type="EC" id="5.6.2.4" evidence="16"/>
<dbReference type="AlphaFoldDB" id="A0A1H0DYM2"/>
<dbReference type="SMART" id="SM00490">
    <property type="entry name" value="HELICc"/>
    <property type="match status" value="1"/>
</dbReference>
<dbReference type="Pfam" id="PF14493">
    <property type="entry name" value="HTH_40"/>
    <property type="match status" value="1"/>
</dbReference>
<sequence length="700" mass="79440">MLAEAQQKLKEHYGHEAFRPGQQRVLERVFQQENTMGMMPTGGGKSVCYQIPSLLLSGITVVVSPLISLMKDQVDELKEAGISATFINSSLSAEETGARMDEIRLGLQKLVYVAPERLEAPSFMRMLQRLPVSLIAVDEAHCLSQWGHDFRPSYMRIPELISSLPEKPVVLALTATATPEVADDICRALDIKNENVIRTGFARENLSFHVVKGADRDRYITDYIERDPEASGIIYCATRKEVERMYETLKRKNISVGKYHGGMSQEARREMQEHFVYDVTKVMVATNAFGMGINKSNVRFVFHRNMPRNVESYYQEAGRAGRDGAPSDCILLFSPQDVQIQQFLIDQSQMNEERKQQEYEKLQVMMHYCHTENCLQQYMLHYFGDKVTEVCGRCSECVDERELEDITKEAQMVFSCIKRMGERFGKTMVAQVLTGSANKKVKDMRFHQLSTFGLLKKRTQKDVAQLIDFLAASEYLKLSGGGYPVLQLTEHVIPVLKGEKSVTRKTIKRPAKVTADHPLFGVLRELRTSLAKEHGVAPYMIFSDQTLHDMCRRLPDNETEMLAVKGVGRNKMDTYGGVFLQAVQQYLSDHPQTESEISESSNKEKSYKETARLFLAGYDIERICEERGIKEVTVKNHLFEALEDGIELDLESLIDTAHIPEVEAAIDKVGLENGLKPLKESLSDEVDYFTIKLVVNDYVS</sequence>
<dbReference type="Pfam" id="PF00570">
    <property type="entry name" value="HRDC"/>
    <property type="match status" value="1"/>
</dbReference>
<evidence type="ECO:0000256" key="6">
    <source>
        <dbReference type="ARBA" id="ARBA00022763"/>
    </source>
</evidence>
<dbReference type="InterPro" id="IPR010997">
    <property type="entry name" value="HRDC-like_sf"/>
</dbReference>
<dbReference type="GO" id="GO:0005737">
    <property type="term" value="C:cytoplasm"/>
    <property type="evidence" value="ECO:0007669"/>
    <property type="project" value="TreeGrafter"/>
</dbReference>
<dbReference type="SMART" id="SM00487">
    <property type="entry name" value="DEXDc"/>
    <property type="match status" value="1"/>
</dbReference>
<dbReference type="InterPro" id="IPR036390">
    <property type="entry name" value="WH_DNA-bd_sf"/>
</dbReference>
<dbReference type="GO" id="GO:0009432">
    <property type="term" value="P:SOS response"/>
    <property type="evidence" value="ECO:0007669"/>
    <property type="project" value="UniProtKB-UniRule"/>
</dbReference>
<evidence type="ECO:0000256" key="12">
    <source>
        <dbReference type="ARBA" id="ARBA00023172"/>
    </source>
</evidence>
<dbReference type="PANTHER" id="PTHR13710">
    <property type="entry name" value="DNA HELICASE RECQ FAMILY MEMBER"/>
    <property type="match status" value="1"/>
</dbReference>
<dbReference type="CDD" id="cd17920">
    <property type="entry name" value="DEXHc_RecQ"/>
    <property type="match status" value="1"/>
</dbReference>
<evidence type="ECO:0000256" key="8">
    <source>
        <dbReference type="ARBA" id="ARBA00022806"/>
    </source>
</evidence>
<comment type="cofactor">
    <cofactor evidence="1">
        <name>Mg(2+)</name>
        <dbReference type="ChEBI" id="CHEBI:18420"/>
    </cofactor>
</comment>
<dbReference type="GO" id="GO:0003677">
    <property type="term" value="F:DNA binding"/>
    <property type="evidence" value="ECO:0007669"/>
    <property type="project" value="UniProtKB-KW"/>
</dbReference>
<evidence type="ECO:0000256" key="7">
    <source>
        <dbReference type="ARBA" id="ARBA00022801"/>
    </source>
</evidence>
<evidence type="ECO:0000256" key="14">
    <source>
        <dbReference type="ARBA" id="ARBA00023235"/>
    </source>
</evidence>
<dbReference type="Gene3D" id="1.10.10.10">
    <property type="entry name" value="Winged helix-like DNA-binding domain superfamily/Winged helix DNA-binding domain"/>
    <property type="match status" value="1"/>
</dbReference>
<keyword evidence="6" id="KW-0227">DNA damage</keyword>
<dbReference type="GO" id="GO:0006281">
    <property type="term" value="P:DNA repair"/>
    <property type="evidence" value="ECO:0007669"/>
    <property type="project" value="UniProtKB-KW"/>
</dbReference>
<dbReference type="RefSeq" id="WP_090842078.1">
    <property type="nucleotide sequence ID" value="NZ_FNIL01000003.1"/>
</dbReference>
<keyword evidence="14" id="KW-0413">Isomerase</keyword>
<dbReference type="Pfam" id="PF16124">
    <property type="entry name" value="RecQ_Zn_bind"/>
    <property type="match status" value="1"/>
</dbReference>
<dbReference type="EMBL" id="FNIL01000003">
    <property type="protein sequence ID" value="SDN75209.1"/>
    <property type="molecule type" value="Genomic_DNA"/>
</dbReference>
<keyword evidence="8 20" id="KW-0347">Helicase</keyword>
<dbReference type="GO" id="GO:0046872">
    <property type="term" value="F:metal ion binding"/>
    <property type="evidence" value="ECO:0007669"/>
    <property type="project" value="UniProtKB-KW"/>
</dbReference>
<proteinExistence type="inferred from homology"/>
<dbReference type="GO" id="GO:0043138">
    <property type="term" value="F:3'-5' DNA helicase activity"/>
    <property type="evidence" value="ECO:0007669"/>
    <property type="project" value="UniProtKB-EC"/>
</dbReference>
<comment type="catalytic activity">
    <reaction evidence="15">
        <text>Couples ATP hydrolysis with the unwinding of duplex DNA by translocating in the 3'-5' direction.</text>
        <dbReference type="EC" id="5.6.2.4"/>
    </reaction>
</comment>
<dbReference type="GO" id="GO:0009378">
    <property type="term" value="F:four-way junction helicase activity"/>
    <property type="evidence" value="ECO:0007669"/>
    <property type="project" value="TreeGrafter"/>
</dbReference>
<dbReference type="InterPro" id="IPR027417">
    <property type="entry name" value="P-loop_NTPase"/>
</dbReference>
<evidence type="ECO:0000259" key="18">
    <source>
        <dbReference type="PROSITE" id="PS51192"/>
    </source>
</evidence>
<dbReference type="GO" id="GO:0030894">
    <property type="term" value="C:replisome"/>
    <property type="evidence" value="ECO:0007669"/>
    <property type="project" value="TreeGrafter"/>
</dbReference>
<dbReference type="InterPro" id="IPR029491">
    <property type="entry name" value="Helicase_HTH"/>
</dbReference>
<dbReference type="Proteomes" id="UP000198778">
    <property type="component" value="Unassembled WGS sequence"/>
</dbReference>
<comment type="similarity">
    <text evidence="3">Belongs to the helicase family. RecQ subfamily.</text>
</comment>
<evidence type="ECO:0000313" key="21">
    <source>
        <dbReference type="Proteomes" id="UP000198778"/>
    </source>
</evidence>
<evidence type="ECO:0000256" key="16">
    <source>
        <dbReference type="NCBIfam" id="TIGR01389"/>
    </source>
</evidence>
<dbReference type="STRING" id="745820.SAMN04488053_103136"/>
<feature type="domain" description="Helicase ATP-binding" evidence="18">
    <location>
        <begin position="26"/>
        <end position="195"/>
    </location>
</feature>
<dbReference type="PANTHER" id="PTHR13710:SF105">
    <property type="entry name" value="ATP-DEPENDENT DNA HELICASE Q1"/>
    <property type="match status" value="1"/>
</dbReference>
<dbReference type="FunFam" id="3.40.50.300:FF:000296">
    <property type="entry name" value="ATP-dependent DNA helicase RecQ"/>
    <property type="match status" value="1"/>
</dbReference>
<dbReference type="Pfam" id="PF00271">
    <property type="entry name" value="Helicase_C"/>
    <property type="match status" value="1"/>
</dbReference>
<dbReference type="Pfam" id="PF00270">
    <property type="entry name" value="DEAD"/>
    <property type="match status" value="1"/>
</dbReference>
<name>A0A1H0DYM2_9BACI</name>
<evidence type="ECO:0000256" key="9">
    <source>
        <dbReference type="ARBA" id="ARBA00022833"/>
    </source>
</evidence>
<evidence type="ECO:0000256" key="2">
    <source>
        <dbReference type="ARBA" id="ARBA00001947"/>
    </source>
</evidence>
<reference evidence="21" key="1">
    <citation type="submission" date="2016-10" db="EMBL/GenBank/DDBJ databases">
        <authorList>
            <person name="Varghese N."/>
            <person name="Submissions S."/>
        </authorList>
    </citation>
    <scope>NUCLEOTIDE SEQUENCE [LARGE SCALE GENOMIC DNA]</scope>
    <source>
        <strain evidence="21">CGMCC 1.10369</strain>
    </source>
</reference>
<dbReference type="InterPro" id="IPR001650">
    <property type="entry name" value="Helicase_C-like"/>
</dbReference>
<dbReference type="SMART" id="SM00956">
    <property type="entry name" value="RQC"/>
    <property type="match status" value="1"/>
</dbReference>
<feature type="domain" description="Helicase C-terminal" evidence="19">
    <location>
        <begin position="219"/>
        <end position="363"/>
    </location>
</feature>
<evidence type="ECO:0000256" key="3">
    <source>
        <dbReference type="ARBA" id="ARBA00005446"/>
    </source>
</evidence>
<keyword evidence="21" id="KW-1185">Reference proteome</keyword>
<keyword evidence="7" id="KW-0378">Hydrolase</keyword>
<dbReference type="NCBIfam" id="TIGR01389">
    <property type="entry name" value="recQ"/>
    <property type="match status" value="1"/>
</dbReference>
<dbReference type="Gene3D" id="3.40.50.300">
    <property type="entry name" value="P-loop containing nucleotide triphosphate hydrolases"/>
    <property type="match status" value="2"/>
</dbReference>
<dbReference type="InterPro" id="IPR044876">
    <property type="entry name" value="HRDC_dom_sf"/>
</dbReference>
<evidence type="ECO:0000256" key="11">
    <source>
        <dbReference type="ARBA" id="ARBA00023125"/>
    </source>
</evidence>
<keyword evidence="10" id="KW-0067">ATP-binding</keyword>
<keyword evidence="12" id="KW-0233">DNA recombination</keyword>
<dbReference type="Gene3D" id="1.10.150.80">
    <property type="entry name" value="HRDC domain"/>
    <property type="match status" value="1"/>
</dbReference>
<evidence type="ECO:0000313" key="20">
    <source>
        <dbReference type="EMBL" id="SDN75209.1"/>
    </source>
</evidence>
<keyword evidence="9" id="KW-0862">Zinc</keyword>
<dbReference type="GO" id="GO:0043590">
    <property type="term" value="C:bacterial nucleoid"/>
    <property type="evidence" value="ECO:0007669"/>
    <property type="project" value="TreeGrafter"/>
</dbReference>
<evidence type="ECO:0000259" key="17">
    <source>
        <dbReference type="PROSITE" id="PS50967"/>
    </source>
</evidence>
<keyword evidence="5" id="KW-0547">Nucleotide-binding</keyword>
<dbReference type="InterPro" id="IPR036388">
    <property type="entry name" value="WH-like_DNA-bd_sf"/>
</dbReference>
<dbReference type="InterPro" id="IPR004589">
    <property type="entry name" value="DNA_helicase_ATP-dep_RecQ"/>
</dbReference>
<evidence type="ECO:0000256" key="5">
    <source>
        <dbReference type="ARBA" id="ARBA00022741"/>
    </source>
</evidence>
<feature type="domain" description="HRDC" evidence="17">
    <location>
        <begin position="513"/>
        <end position="593"/>
    </location>
</feature>
<dbReference type="InterPro" id="IPR006293">
    <property type="entry name" value="DNA_helicase_ATP-dep_RecQ_bac"/>
</dbReference>
<dbReference type="NCBIfam" id="TIGR00614">
    <property type="entry name" value="recQ_fam"/>
    <property type="match status" value="1"/>
</dbReference>
<dbReference type="InterPro" id="IPR018982">
    <property type="entry name" value="RQC_domain"/>
</dbReference>
<dbReference type="SMART" id="SM00341">
    <property type="entry name" value="HRDC"/>
    <property type="match status" value="1"/>
</dbReference>
<dbReference type="InterPro" id="IPR014001">
    <property type="entry name" value="Helicase_ATP-bd"/>
</dbReference>
<dbReference type="PROSITE" id="PS51194">
    <property type="entry name" value="HELICASE_CTER"/>
    <property type="match status" value="1"/>
</dbReference>
<protein>
    <recommendedName>
        <fullName evidence="16">DNA helicase RecQ</fullName>
        <ecNumber evidence="16">5.6.2.4</ecNumber>
    </recommendedName>
</protein>
<keyword evidence="11" id="KW-0238">DNA-binding</keyword>
<dbReference type="GO" id="GO:0006260">
    <property type="term" value="P:DNA replication"/>
    <property type="evidence" value="ECO:0007669"/>
    <property type="project" value="InterPro"/>
</dbReference>
<organism evidence="20 21">
    <name type="scientific">Alkalicoccus daliensis</name>
    <dbReference type="NCBI Taxonomy" id="745820"/>
    <lineage>
        <taxon>Bacteria</taxon>
        <taxon>Bacillati</taxon>
        <taxon>Bacillota</taxon>
        <taxon>Bacilli</taxon>
        <taxon>Bacillales</taxon>
        <taxon>Bacillaceae</taxon>
        <taxon>Alkalicoccus</taxon>
    </lineage>
</organism>
<evidence type="ECO:0000256" key="15">
    <source>
        <dbReference type="ARBA" id="ARBA00034617"/>
    </source>
</evidence>
<dbReference type="PROSITE" id="PS50967">
    <property type="entry name" value="HRDC"/>
    <property type="match status" value="1"/>
</dbReference>
<dbReference type="Pfam" id="PF09382">
    <property type="entry name" value="RQC"/>
    <property type="match status" value="1"/>
</dbReference>
<dbReference type="OrthoDB" id="9763310at2"/>
<dbReference type="GO" id="GO:0006310">
    <property type="term" value="P:DNA recombination"/>
    <property type="evidence" value="ECO:0007669"/>
    <property type="project" value="UniProtKB-UniRule"/>
</dbReference>
<evidence type="ECO:0000256" key="1">
    <source>
        <dbReference type="ARBA" id="ARBA00001946"/>
    </source>
</evidence>
<evidence type="ECO:0000256" key="13">
    <source>
        <dbReference type="ARBA" id="ARBA00023204"/>
    </source>
</evidence>
<gene>
    <name evidence="20" type="ORF">SAMN04488053_103136</name>
</gene>
<dbReference type="GO" id="GO:0005524">
    <property type="term" value="F:ATP binding"/>
    <property type="evidence" value="ECO:0007669"/>
    <property type="project" value="UniProtKB-KW"/>
</dbReference>
<dbReference type="GO" id="GO:0016787">
    <property type="term" value="F:hydrolase activity"/>
    <property type="evidence" value="ECO:0007669"/>
    <property type="project" value="UniProtKB-KW"/>
</dbReference>
<dbReference type="PROSITE" id="PS51192">
    <property type="entry name" value="HELICASE_ATP_BIND_1"/>
    <property type="match status" value="1"/>
</dbReference>
<evidence type="ECO:0000259" key="19">
    <source>
        <dbReference type="PROSITE" id="PS51194"/>
    </source>
</evidence>
<dbReference type="SUPFAM" id="SSF47819">
    <property type="entry name" value="HRDC-like"/>
    <property type="match status" value="1"/>
</dbReference>